<organism evidence="12 13">
    <name type="scientific">Starmerella bacillaris</name>
    <name type="common">Yeast</name>
    <name type="synonym">Candida zemplinina</name>
    <dbReference type="NCBI Taxonomy" id="1247836"/>
    <lineage>
        <taxon>Eukaryota</taxon>
        <taxon>Fungi</taxon>
        <taxon>Dikarya</taxon>
        <taxon>Ascomycota</taxon>
        <taxon>Saccharomycotina</taxon>
        <taxon>Dipodascomycetes</taxon>
        <taxon>Dipodascales</taxon>
        <taxon>Trichomonascaceae</taxon>
        <taxon>Starmerella</taxon>
    </lineage>
</organism>
<evidence type="ECO:0000313" key="13">
    <source>
        <dbReference type="Proteomes" id="UP001362899"/>
    </source>
</evidence>
<proteinExistence type="inferred from homology"/>
<evidence type="ECO:0000256" key="7">
    <source>
        <dbReference type="ARBA" id="ARBA00022824"/>
    </source>
</evidence>
<evidence type="ECO:0000256" key="5">
    <source>
        <dbReference type="ARBA" id="ARBA00022692"/>
    </source>
</evidence>
<dbReference type="Proteomes" id="UP001362899">
    <property type="component" value="Unassembled WGS sequence"/>
</dbReference>
<evidence type="ECO:0000256" key="1">
    <source>
        <dbReference type="ARBA" id="ARBA00004115"/>
    </source>
</evidence>
<evidence type="ECO:0000256" key="2">
    <source>
        <dbReference type="ARBA" id="ARBA00007149"/>
    </source>
</evidence>
<dbReference type="GO" id="GO:0005789">
    <property type="term" value="C:endoplasmic reticulum membrane"/>
    <property type="evidence" value="ECO:0007669"/>
    <property type="project" value="UniProtKB-SubCell"/>
</dbReference>
<dbReference type="GO" id="GO:0051082">
    <property type="term" value="F:unfolded protein binding"/>
    <property type="evidence" value="ECO:0007669"/>
    <property type="project" value="TreeGrafter"/>
</dbReference>
<protein>
    <recommendedName>
        <fullName evidence="4">Protein ROT1</fullName>
    </recommendedName>
    <alternativeName>
        <fullName evidence="3">Protein rot1</fullName>
    </alternativeName>
</protein>
<feature type="signal peptide" evidence="11">
    <location>
        <begin position="1"/>
        <end position="19"/>
    </location>
</feature>
<evidence type="ECO:0000256" key="4">
    <source>
        <dbReference type="ARBA" id="ARBA00017291"/>
    </source>
</evidence>
<evidence type="ECO:0000256" key="6">
    <source>
        <dbReference type="ARBA" id="ARBA00022729"/>
    </source>
</evidence>
<evidence type="ECO:0000256" key="3">
    <source>
        <dbReference type="ARBA" id="ARBA00016195"/>
    </source>
</evidence>
<keyword evidence="9 10" id="KW-0472">Membrane</keyword>
<dbReference type="PANTHER" id="PTHR28090">
    <property type="entry name" value="PROTEIN ROT1"/>
    <property type="match status" value="1"/>
</dbReference>
<dbReference type="AlphaFoldDB" id="A0AAV5RP92"/>
<feature type="transmembrane region" description="Helical" evidence="10">
    <location>
        <begin position="268"/>
        <end position="287"/>
    </location>
</feature>
<dbReference type="GO" id="GO:0006458">
    <property type="term" value="P:'de novo' protein folding"/>
    <property type="evidence" value="ECO:0007669"/>
    <property type="project" value="InterPro"/>
</dbReference>
<evidence type="ECO:0000256" key="11">
    <source>
        <dbReference type="SAM" id="SignalP"/>
    </source>
</evidence>
<gene>
    <name evidence="12" type="ORF">DASB73_037100</name>
</gene>
<comment type="similarity">
    <text evidence="2">Belongs to the ROT1 family.</text>
</comment>
<comment type="caution">
    <text evidence="12">The sequence shown here is derived from an EMBL/GenBank/DDBJ whole genome shotgun (WGS) entry which is preliminary data.</text>
</comment>
<dbReference type="GO" id="GO:0007118">
    <property type="term" value="P:budding cell apical bud growth"/>
    <property type="evidence" value="ECO:0007669"/>
    <property type="project" value="TreeGrafter"/>
</dbReference>
<dbReference type="EMBL" id="BTGC01000008">
    <property type="protein sequence ID" value="GMM52747.1"/>
    <property type="molecule type" value="Genomic_DNA"/>
</dbReference>
<keyword evidence="7" id="KW-0256">Endoplasmic reticulum</keyword>
<sequence length="288" mass="31864">MAQLLALAVAILAKYGADAQVALGGGAGGGPVGNTVYTTTYINGPTVAPPPIIEGPWTDVDHLEGTWCSKSMTVVTGPDFYDPIDELLIEPALPGISVSFTSDGYFEYASYQVASNPRDPKCATGAITFQHGTYNISDNKLHMTPFEDDGRQLVSDPCKSNKSSYVQYEQQLTFSKFQVWIDGYYGRYRLDLYQWDGTPLQPLYLVYRPPQMLPTITMNPGTKEQVNNHTNARRALNSNVRERIKRSLINRGKTKATLRKERSGLYNAVWYGGLAMISFGAGGWLYFS</sequence>
<keyword evidence="6 11" id="KW-0732">Signal</keyword>
<name>A0AAV5RP92_STABA</name>
<dbReference type="Pfam" id="PF10681">
    <property type="entry name" value="Rot1"/>
    <property type="match status" value="1"/>
</dbReference>
<evidence type="ECO:0000256" key="9">
    <source>
        <dbReference type="ARBA" id="ARBA00023136"/>
    </source>
</evidence>
<evidence type="ECO:0000313" key="12">
    <source>
        <dbReference type="EMBL" id="GMM52747.1"/>
    </source>
</evidence>
<evidence type="ECO:0000256" key="10">
    <source>
        <dbReference type="SAM" id="Phobius"/>
    </source>
</evidence>
<reference evidence="12 13" key="1">
    <citation type="journal article" date="2023" name="Elife">
        <title>Identification of key yeast species and microbe-microbe interactions impacting larval growth of Drosophila in the wild.</title>
        <authorList>
            <person name="Mure A."/>
            <person name="Sugiura Y."/>
            <person name="Maeda R."/>
            <person name="Honda K."/>
            <person name="Sakurai N."/>
            <person name="Takahashi Y."/>
            <person name="Watada M."/>
            <person name="Katoh T."/>
            <person name="Gotoh A."/>
            <person name="Gotoh Y."/>
            <person name="Taniguchi I."/>
            <person name="Nakamura K."/>
            <person name="Hayashi T."/>
            <person name="Katayama T."/>
            <person name="Uemura T."/>
            <person name="Hattori Y."/>
        </authorList>
    </citation>
    <scope>NUCLEOTIDE SEQUENCE [LARGE SCALE GENOMIC DNA]</scope>
    <source>
        <strain evidence="12 13">SB-73</strain>
    </source>
</reference>
<comment type="subcellular location">
    <subcellularLocation>
        <location evidence="1">Endoplasmic reticulum membrane</location>
        <topology evidence="1">Single-pass type I membrane protein</topology>
    </subcellularLocation>
</comment>
<dbReference type="PANTHER" id="PTHR28090:SF1">
    <property type="entry name" value="PROTEIN ROT1"/>
    <property type="match status" value="1"/>
</dbReference>
<keyword evidence="13" id="KW-1185">Reference proteome</keyword>
<keyword evidence="8 10" id="KW-1133">Transmembrane helix</keyword>
<accession>A0AAV5RP92</accession>
<evidence type="ECO:0000256" key="8">
    <source>
        <dbReference type="ARBA" id="ARBA00022989"/>
    </source>
</evidence>
<dbReference type="InterPro" id="IPR019623">
    <property type="entry name" value="Rot1"/>
</dbReference>
<feature type="chain" id="PRO_5043372021" description="Protein ROT1" evidence="11">
    <location>
        <begin position="20"/>
        <end position="288"/>
    </location>
</feature>
<keyword evidence="5 10" id="KW-0812">Transmembrane</keyword>